<dbReference type="AlphaFoldDB" id="A0A1R1ERX2"/>
<dbReference type="PANTHER" id="PTHR18964">
    <property type="entry name" value="ROK (REPRESSOR, ORF, KINASE) FAMILY"/>
    <property type="match status" value="1"/>
</dbReference>
<dbReference type="InterPro" id="IPR000600">
    <property type="entry name" value="ROK"/>
</dbReference>
<dbReference type="InterPro" id="IPR043129">
    <property type="entry name" value="ATPase_NBD"/>
</dbReference>
<comment type="similarity">
    <text evidence="1">Belongs to the ROK (NagC/XylR) family.</text>
</comment>
<reference evidence="2 3" key="1">
    <citation type="submission" date="2016-11" db="EMBL/GenBank/DDBJ databases">
        <title>Paenibacillus species isolates.</title>
        <authorList>
            <person name="Beno S.M."/>
        </authorList>
    </citation>
    <scope>NUCLEOTIDE SEQUENCE [LARGE SCALE GENOMIC DNA]</scope>
    <source>
        <strain evidence="2 3">FSL R5-0378</strain>
    </source>
</reference>
<comment type="caution">
    <text evidence="2">The sequence shown here is derived from an EMBL/GenBank/DDBJ whole genome shotgun (WGS) entry which is preliminary data.</text>
</comment>
<accession>A0A1R1ERX2</accession>
<name>A0A1R1ERX2_9BACL</name>
<sequence>MEVFAGVDVGGTNIVCGLVSSAGQVVHKLKRPTEAGRGPDAVLERIAAMIEEAVASYRGEDGQPVTLAAAGIGLPGLVDPEEGIAKFAGNLGWRDLPAASRLKARLQLPVFIDNDVRTYVFGEALYGAGAGTGHVIGVTIGTGIASAMVNEGSLFYGFRHMSGELGHIVMEGLSDPCPCGLTGCLETYASASGMVRQARKAIESGEPTVLRSWFPGERLAELTAADLSRAYDQGDALAVSILERAGSLLGRALSYAVSLNSPEMIIIGGGGALAGNRIMKPLEQELMSRILPDYRDRLKIVPAMHNDDAGVTGSAMYAKHKYTALSGSIQDSKA</sequence>
<dbReference type="Gene3D" id="3.30.420.40">
    <property type="match status" value="2"/>
</dbReference>
<dbReference type="Pfam" id="PF00480">
    <property type="entry name" value="ROK"/>
    <property type="match status" value="1"/>
</dbReference>
<evidence type="ECO:0000313" key="3">
    <source>
        <dbReference type="Proteomes" id="UP000187172"/>
    </source>
</evidence>
<dbReference type="Proteomes" id="UP000187172">
    <property type="component" value="Unassembled WGS sequence"/>
</dbReference>
<dbReference type="SUPFAM" id="SSF53067">
    <property type="entry name" value="Actin-like ATPase domain"/>
    <property type="match status" value="1"/>
</dbReference>
<gene>
    <name evidence="2" type="ORF">BK138_15740</name>
</gene>
<dbReference type="PANTHER" id="PTHR18964:SF149">
    <property type="entry name" value="BIFUNCTIONAL UDP-N-ACETYLGLUCOSAMINE 2-EPIMERASE_N-ACETYLMANNOSAMINE KINASE"/>
    <property type="match status" value="1"/>
</dbReference>
<evidence type="ECO:0000313" key="2">
    <source>
        <dbReference type="EMBL" id="OMF54613.1"/>
    </source>
</evidence>
<dbReference type="GO" id="GO:0016301">
    <property type="term" value="F:kinase activity"/>
    <property type="evidence" value="ECO:0007669"/>
    <property type="project" value="UniProtKB-KW"/>
</dbReference>
<keyword evidence="2" id="KW-0418">Kinase</keyword>
<dbReference type="RefSeq" id="WP_076170515.1">
    <property type="nucleotide sequence ID" value="NZ_MRTP01000003.1"/>
</dbReference>
<proteinExistence type="inferred from homology"/>
<evidence type="ECO:0000256" key="1">
    <source>
        <dbReference type="ARBA" id="ARBA00006479"/>
    </source>
</evidence>
<dbReference type="STRING" id="297318.BK138_15740"/>
<organism evidence="2 3">
    <name type="scientific">Paenibacillus rhizosphaerae</name>
    <dbReference type="NCBI Taxonomy" id="297318"/>
    <lineage>
        <taxon>Bacteria</taxon>
        <taxon>Bacillati</taxon>
        <taxon>Bacillota</taxon>
        <taxon>Bacilli</taxon>
        <taxon>Bacillales</taxon>
        <taxon>Paenibacillaceae</taxon>
        <taxon>Paenibacillus</taxon>
    </lineage>
</organism>
<keyword evidence="3" id="KW-1185">Reference proteome</keyword>
<dbReference type="EMBL" id="MRTP01000003">
    <property type="protein sequence ID" value="OMF54613.1"/>
    <property type="molecule type" value="Genomic_DNA"/>
</dbReference>
<protein>
    <submittedName>
        <fullName evidence="2">Sugar kinase</fullName>
    </submittedName>
</protein>
<keyword evidence="2" id="KW-0808">Transferase</keyword>